<protein>
    <recommendedName>
        <fullName evidence="6">Metallo-beta-lactamase domain-containing protein</fullName>
    </recommendedName>
</protein>
<keyword evidence="2" id="KW-0479">Metal-binding</keyword>
<evidence type="ECO:0000256" key="4">
    <source>
        <dbReference type="ARBA" id="ARBA00022833"/>
    </source>
</evidence>
<dbReference type="SUPFAM" id="SSF56281">
    <property type="entry name" value="Metallo-hydrolase/oxidoreductase"/>
    <property type="match status" value="1"/>
</dbReference>
<dbReference type="Pfam" id="PF00753">
    <property type="entry name" value="Lactamase_B"/>
    <property type="match status" value="1"/>
</dbReference>
<reference evidence="7 8" key="1">
    <citation type="submission" date="2018-05" db="EMBL/GenBank/DDBJ databases">
        <title>The complete genome of Lysobacter maris HZ9B, a marine bacterium antagonistic against terrestrial plant pathogens.</title>
        <authorList>
            <person name="Zhang X.-Q."/>
        </authorList>
    </citation>
    <scope>NUCLEOTIDE SEQUENCE [LARGE SCALE GENOMIC DNA]</scope>
    <source>
        <strain evidence="7 8">HZ9B</strain>
    </source>
</reference>
<evidence type="ECO:0000313" key="8">
    <source>
        <dbReference type="Proteomes" id="UP000249447"/>
    </source>
</evidence>
<organism evidence="7 8">
    <name type="scientific">Marilutibacter maris</name>
    <dbReference type="NCBI Taxonomy" id="1605891"/>
    <lineage>
        <taxon>Bacteria</taxon>
        <taxon>Pseudomonadati</taxon>
        <taxon>Pseudomonadota</taxon>
        <taxon>Gammaproteobacteria</taxon>
        <taxon>Lysobacterales</taxon>
        <taxon>Lysobacteraceae</taxon>
        <taxon>Marilutibacter</taxon>
    </lineage>
</organism>
<dbReference type="Proteomes" id="UP000249447">
    <property type="component" value="Chromosome"/>
</dbReference>
<feature type="chain" id="PRO_5015868970" description="Metallo-beta-lactamase domain-containing protein" evidence="5">
    <location>
        <begin position="19"/>
        <end position="280"/>
    </location>
</feature>
<name>A0A2U9T3Y7_9GAMM</name>
<gene>
    <name evidence="7" type="ORF">C9I47_0181</name>
</gene>
<evidence type="ECO:0000313" key="7">
    <source>
        <dbReference type="EMBL" id="AWV05907.1"/>
    </source>
</evidence>
<keyword evidence="3" id="KW-0378">Hydrolase</keyword>
<dbReference type="GO" id="GO:0046872">
    <property type="term" value="F:metal ion binding"/>
    <property type="evidence" value="ECO:0007669"/>
    <property type="project" value="UniProtKB-KW"/>
</dbReference>
<dbReference type="KEGG" id="lmb:C9I47_0181"/>
<dbReference type="CDD" id="cd07729">
    <property type="entry name" value="AHL_lactonase_MBL-fold"/>
    <property type="match status" value="1"/>
</dbReference>
<keyword evidence="4" id="KW-0862">Zinc</keyword>
<feature type="signal peptide" evidence="5">
    <location>
        <begin position="1"/>
        <end position="18"/>
    </location>
</feature>
<dbReference type="InterPro" id="IPR051013">
    <property type="entry name" value="MBL_superfamily_lactonases"/>
</dbReference>
<dbReference type="InterPro" id="IPR036866">
    <property type="entry name" value="RibonucZ/Hydroxyglut_hydro"/>
</dbReference>
<dbReference type="EMBL" id="CP029843">
    <property type="protein sequence ID" value="AWV05907.1"/>
    <property type="molecule type" value="Genomic_DNA"/>
</dbReference>
<evidence type="ECO:0000256" key="3">
    <source>
        <dbReference type="ARBA" id="ARBA00022801"/>
    </source>
</evidence>
<dbReference type="InterPro" id="IPR001279">
    <property type="entry name" value="Metallo-B-lactamas"/>
</dbReference>
<dbReference type="PANTHER" id="PTHR42978">
    <property type="entry name" value="QUORUM-QUENCHING LACTONASE YTNP-RELATED-RELATED"/>
    <property type="match status" value="1"/>
</dbReference>
<dbReference type="RefSeq" id="WP_111265097.1">
    <property type="nucleotide sequence ID" value="NZ_CP029843.1"/>
</dbReference>
<keyword evidence="5" id="KW-0732">Signal</keyword>
<comment type="similarity">
    <text evidence="1">Belongs to the metallo-beta-lactamase superfamily.</text>
</comment>
<evidence type="ECO:0000256" key="1">
    <source>
        <dbReference type="ARBA" id="ARBA00007749"/>
    </source>
</evidence>
<proteinExistence type="inferred from homology"/>
<dbReference type="SMART" id="SM00849">
    <property type="entry name" value="Lactamase_B"/>
    <property type="match status" value="1"/>
</dbReference>
<dbReference type="GO" id="GO:0016787">
    <property type="term" value="F:hydrolase activity"/>
    <property type="evidence" value="ECO:0007669"/>
    <property type="project" value="UniProtKB-KW"/>
</dbReference>
<sequence>MKKTLLALLLACSMPAAAAGPSADLRLYALDCGRLAFEDLGQFSDTFEYDGHSRTMQASCFLIRHPRGVLLWDAGLGDRLAAMRDGRRARILGSDVTMTVPVTLASQLASIGLDFDGVDYFAFSHGHADHLGNAPALTRATWIVNRAELDWLRRTPAPERTHPALSEGALRVGTVTIERDHDVFGDGSVRILSAPGHTPGHQVLLVRLPHSGPVLLSGDLYHTRDNRAERRMPVFNVDRADTLASIDRIERIVARLGARVLIQHSREDFQTLPALPGYLD</sequence>
<feature type="domain" description="Metallo-beta-lactamase" evidence="6">
    <location>
        <begin position="57"/>
        <end position="264"/>
    </location>
</feature>
<dbReference type="OrthoDB" id="5443440at2"/>
<dbReference type="PANTHER" id="PTHR42978:SF3">
    <property type="entry name" value="BLR3078 PROTEIN"/>
    <property type="match status" value="1"/>
</dbReference>
<dbReference type="AlphaFoldDB" id="A0A2U9T3Y7"/>
<evidence type="ECO:0000256" key="2">
    <source>
        <dbReference type="ARBA" id="ARBA00022723"/>
    </source>
</evidence>
<accession>A0A2U9T3Y7</accession>
<dbReference type="Gene3D" id="3.60.15.10">
    <property type="entry name" value="Ribonuclease Z/Hydroxyacylglutathione hydrolase-like"/>
    <property type="match status" value="1"/>
</dbReference>
<keyword evidence="8" id="KW-1185">Reference proteome</keyword>
<evidence type="ECO:0000259" key="6">
    <source>
        <dbReference type="SMART" id="SM00849"/>
    </source>
</evidence>
<evidence type="ECO:0000256" key="5">
    <source>
        <dbReference type="SAM" id="SignalP"/>
    </source>
</evidence>